<dbReference type="EMBL" id="JAGVRK010000001">
    <property type="protein sequence ID" value="MBS2971004.1"/>
    <property type="molecule type" value="Genomic_DNA"/>
</dbReference>
<evidence type="ECO:0000313" key="2">
    <source>
        <dbReference type="Proteomes" id="UP000682403"/>
    </source>
</evidence>
<dbReference type="InterPro" id="IPR014825">
    <property type="entry name" value="DNA_alkylation"/>
</dbReference>
<dbReference type="Proteomes" id="UP000682403">
    <property type="component" value="Unassembled WGS sequence"/>
</dbReference>
<accession>A0ABS5LJT9</accession>
<reference evidence="1 2" key="1">
    <citation type="submission" date="2021-04" db="EMBL/GenBank/DDBJ databases">
        <title>Metabacillus sp. strain KIGAM252 whole genome sequence.</title>
        <authorList>
            <person name="Seo M.-J."/>
            <person name="Cho E.-S."/>
            <person name="Hwang C.Y."/>
            <person name="Yoon D.J."/>
        </authorList>
    </citation>
    <scope>NUCLEOTIDE SEQUENCE [LARGE SCALE GENOMIC DNA]</scope>
    <source>
        <strain evidence="1 2">KIGAM252</strain>
    </source>
</reference>
<comment type="caution">
    <text evidence="1">The sequence shown here is derived from an EMBL/GenBank/DDBJ whole genome shotgun (WGS) entry which is preliminary data.</text>
</comment>
<dbReference type="SUPFAM" id="SSF48371">
    <property type="entry name" value="ARM repeat"/>
    <property type="match status" value="1"/>
</dbReference>
<evidence type="ECO:0000313" key="1">
    <source>
        <dbReference type="EMBL" id="MBS2971004.1"/>
    </source>
</evidence>
<proteinExistence type="predicted"/>
<sequence>MATYQEVMEKLEELGSEQTKKTFFNHGAQEPLYGVKVGDMKKHLVKTVKKDQDLALKLYDSGNSDAMYLAGLSVNPKLMTKEQLHKWAQGAYWSMLSEYTVAQVAAESPYALELAREWIGSEQEMTACAGWSTYSNFLSIAPDESIDKQEVKELLHKVETGIHQERNRVRYVMNGFVISVGGYYLPLHEEVKRVAAAIGKVHVNVGNTACKVPLAEAYIEKMEQRDSVGKKRKTCIC</sequence>
<dbReference type="PANTHER" id="PTHR41291">
    <property type="entry name" value="DNA ALKYLATION REPAIR PROTEIN"/>
    <property type="match status" value="1"/>
</dbReference>
<dbReference type="Pfam" id="PF08713">
    <property type="entry name" value="DNA_alkylation"/>
    <property type="match status" value="1"/>
</dbReference>
<organism evidence="1 2">
    <name type="scientific">Metabacillus flavus</name>
    <dbReference type="NCBI Taxonomy" id="2823519"/>
    <lineage>
        <taxon>Bacteria</taxon>
        <taxon>Bacillati</taxon>
        <taxon>Bacillota</taxon>
        <taxon>Bacilli</taxon>
        <taxon>Bacillales</taxon>
        <taxon>Bacillaceae</taxon>
        <taxon>Metabacillus</taxon>
    </lineage>
</organism>
<dbReference type="RefSeq" id="WP_211561825.1">
    <property type="nucleotide sequence ID" value="NZ_JAGVRK010000001.1"/>
</dbReference>
<protein>
    <submittedName>
        <fullName evidence="1">DNA alkylation repair protein</fullName>
    </submittedName>
</protein>
<dbReference type="PANTHER" id="PTHR41291:SF1">
    <property type="entry name" value="DNA ALKYLATION REPAIR PROTEIN"/>
    <property type="match status" value="1"/>
</dbReference>
<dbReference type="CDD" id="cd06561">
    <property type="entry name" value="AlkD_like"/>
    <property type="match status" value="1"/>
</dbReference>
<gene>
    <name evidence="1" type="ORF">J9317_19865</name>
</gene>
<keyword evidence="2" id="KW-1185">Reference proteome</keyword>
<name>A0ABS5LJT9_9BACI</name>
<dbReference type="InterPro" id="IPR016024">
    <property type="entry name" value="ARM-type_fold"/>
</dbReference>